<reference evidence="1 2" key="1">
    <citation type="submission" date="2016-03" db="EMBL/GenBank/DDBJ databases">
        <authorList>
            <person name="Ploux O."/>
        </authorList>
    </citation>
    <scope>NUCLEOTIDE SEQUENCE [LARGE SCALE GENOMIC DNA]</scope>
    <source>
        <strain evidence="1 2">EC13</strain>
    </source>
</reference>
<dbReference type="EMBL" id="LUKD01000001">
    <property type="protein sequence ID" value="KYG68697.1"/>
    <property type="molecule type" value="Genomic_DNA"/>
</dbReference>
<accession>A0A162GQB6</accession>
<dbReference type="PANTHER" id="PTHR36922">
    <property type="entry name" value="BLL2446 PROTEIN"/>
    <property type="match status" value="1"/>
</dbReference>
<dbReference type="Pfam" id="PF09351">
    <property type="entry name" value="DUF1993"/>
    <property type="match status" value="1"/>
</dbReference>
<evidence type="ECO:0000313" key="2">
    <source>
        <dbReference type="Proteomes" id="UP000075799"/>
    </source>
</evidence>
<dbReference type="InterPro" id="IPR034660">
    <property type="entry name" value="DinB/YfiT-like"/>
</dbReference>
<dbReference type="Proteomes" id="UP000075799">
    <property type="component" value="Unassembled WGS sequence"/>
</dbReference>
<proteinExistence type="predicted"/>
<dbReference type="PANTHER" id="PTHR36922:SF1">
    <property type="entry name" value="DUF1993 DOMAIN-CONTAINING PROTEIN"/>
    <property type="match status" value="1"/>
</dbReference>
<dbReference type="SUPFAM" id="SSF109854">
    <property type="entry name" value="DinB/YfiT-like putative metalloenzymes"/>
    <property type="match status" value="1"/>
</dbReference>
<gene>
    <name evidence="1" type="ORF">AZI87_05545</name>
</gene>
<dbReference type="InterPro" id="IPR018531">
    <property type="entry name" value="DUF1993"/>
</dbReference>
<dbReference type="OrthoDB" id="9808982at2"/>
<organism evidence="1 2">
    <name type="scientific">Bdellovibrio bacteriovorus</name>
    <dbReference type="NCBI Taxonomy" id="959"/>
    <lineage>
        <taxon>Bacteria</taxon>
        <taxon>Pseudomonadati</taxon>
        <taxon>Bdellovibrionota</taxon>
        <taxon>Bdellovibrionia</taxon>
        <taxon>Bdellovibrionales</taxon>
        <taxon>Pseudobdellovibrionaceae</taxon>
        <taxon>Bdellovibrio</taxon>
    </lineage>
</organism>
<dbReference type="Gene3D" id="1.20.120.450">
    <property type="entry name" value="dinb family like domain"/>
    <property type="match status" value="1"/>
</dbReference>
<comment type="caution">
    <text evidence="1">The sequence shown here is derived from an EMBL/GenBank/DDBJ whole genome shotgun (WGS) entry which is preliminary data.</text>
</comment>
<dbReference type="RefSeq" id="WP_063205391.1">
    <property type="nucleotide sequence ID" value="NZ_LUKD01000001.1"/>
</dbReference>
<evidence type="ECO:0000313" key="1">
    <source>
        <dbReference type="EMBL" id="KYG68697.1"/>
    </source>
</evidence>
<name>A0A162GQB6_BDEBC</name>
<protein>
    <recommendedName>
        <fullName evidence="3">DUF1993 domain-containing protein</fullName>
    </recommendedName>
</protein>
<evidence type="ECO:0008006" key="3">
    <source>
        <dbReference type="Google" id="ProtNLM"/>
    </source>
</evidence>
<sequence>MIFDLTVPQFIKMLRNLDGFLDKASHYADTKKFSTDVLVQSRLAPDQFPLARQIQIACDTAKLCGFRLTGKTAPSNEDTEKTFPELKARIASTIGYLEGLTLKDYTEASAKQVTQPRWEGKWMKGDDYVIHHAIPNFYFHVTTAYAILRHNGVDVGKNDYLGKLPFNH</sequence>
<dbReference type="AlphaFoldDB" id="A0A162GQB6"/>